<evidence type="ECO:0000256" key="1">
    <source>
        <dbReference type="SAM" id="MobiDB-lite"/>
    </source>
</evidence>
<organism evidence="2">
    <name type="scientific">marine sediment metagenome</name>
    <dbReference type="NCBI Taxonomy" id="412755"/>
    <lineage>
        <taxon>unclassified sequences</taxon>
        <taxon>metagenomes</taxon>
        <taxon>ecological metagenomes</taxon>
    </lineage>
</organism>
<feature type="region of interest" description="Disordered" evidence="1">
    <location>
        <begin position="129"/>
        <end position="149"/>
    </location>
</feature>
<dbReference type="AlphaFoldDB" id="X1NA14"/>
<feature type="non-terminal residue" evidence="2">
    <location>
        <position position="1"/>
    </location>
</feature>
<reference evidence="2" key="1">
    <citation type="journal article" date="2014" name="Front. Microbiol.">
        <title>High frequency of phylogenetically diverse reductive dehalogenase-homologous genes in deep subseafloor sedimentary metagenomes.</title>
        <authorList>
            <person name="Kawai M."/>
            <person name="Futagami T."/>
            <person name="Toyoda A."/>
            <person name="Takaki Y."/>
            <person name="Nishi S."/>
            <person name="Hori S."/>
            <person name="Arai W."/>
            <person name="Tsubouchi T."/>
            <person name="Morono Y."/>
            <person name="Uchiyama I."/>
            <person name="Ito T."/>
            <person name="Fujiyama A."/>
            <person name="Inagaki F."/>
            <person name="Takami H."/>
        </authorList>
    </citation>
    <scope>NUCLEOTIDE SEQUENCE</scope>
    <source>
        <strain evidence="2">Expedition CK06-06</strain>
    </source>
</reference>
<protein>
    <recommendedName>
        <fullName evidence="3">Bacteriophage T4 Gp32 single-stranded DNA-binding domain-containing protein</fullName>
    </recommendedName>
</protein>
<proteinExistence type="predicted"/>
<accession>X1NA14</accession>
<evidence type="ECO:0008006" key="3">
    <source>
        <dbReference type="Google" id="ProtNLM"/>
    </source>
</evidence>
<evidence type="ECO:0000313" key="2">
    <source>
        <dbReference type="EMBL" id="GAI40862.1"/>
    </source>
</evidence>
<sequence length="158" mass="18441">DADEDLIKDLAPKERQLFNVIDTKDRKSGVQIWEISYHLFGKPLDRAIKNSDEDDNYEKFAELNDGFSLKLGLEEGHAGKASWFEVVSINFKTRKEDYDEDILEGTTCLDDILIIKDYDELKEIFLQTTDEDEDEEDDKKSKKKKKKGKSMKIEFFNC</sequence>
<comment type="caution">
    <text evidence="2">The sequence shown here is derived from an EMBL/GenBank/DDBJ whole genome shotgun (WGS) entry which is preliminary data.</text>
</comment>
<dbReference type="EMBL" id="BARV01033042">
    <property type="protein sequence ID" value="GAI40862.1"/>
    <property type="molecule type" value="Genomic_DNA"/>
</dbReference>
<gene>
    <name evidence="2" type="ORF">S06H3_52005</name>
</gene>
<name>X1NA14_9ZZZZ</name>